<name>A0AAV5AZV3_9FLAO</name>
<proteinExistence type="predicted"/>
<dbReference type="AlphaFoldDB" id="A0AAV5AZV3"/>
<dbReference type="Proteomes" id="UP001208692">
    <property type="component" value="Unassembled WGS sequence"/>
</dbReference>
<dbReference type="Proteomes" id="UP001207736">
    <property type="component" value="Unassembled WGS sequence"/>
</dbReference>
<gene>
    <name evidence="1" type="ORF">RCZ15_21850</name>
    <name evidence="2" type="ORF">RCZ16_13230</name>
</gene>
<protein>
    <submittedName>
        <fullName evidence="1">Uncharacterized protein</fullName>
    </submittedName>
</protein>
<dbReference type="EMBL" id="BQKA01000044">
    <property type="protein sequence ID" value="GJM51212.1"/>
    <property type="molecule type" value="Genomic_DNA"/>
</dbReference>
<dbReference type="EMBL" id="BQKB01000024">
    <property type="protein sequence ID" value="GJM53006.1"/>
    <property type="molecule type" value="Genomic_DNA"/>
</dbReference>
<dbReference type="RefSeq" id="WP_264846297.1">
    <property type="nucleotide sequence ID" value="NZ_BPMA01000020.1"/>
</dbReference>
<evidence type="ECO:0000313" key="3">
    <source>
        <dbReference type="Proteomes" id="UP001207736"/>
    </source>
</evidence>
<accession>A0AAV5AZV3</accession>
<evidence type="ECO:0000313" key="4">
    <source>
        <dbReference type="Proteomes" id="UP001208692"/>
    </source>
</evidence>
<comment type="caution">
    <text evidence="1">The sequence shown here is derived from an EMBL/GenBank/DDBJ whole genome shotgun (WGS) entry which is preliminary data.</text>
</comment>
<evidence type="ECO:0000313" key="2">
    <source>
        <dbReference type="EMBL" id="GJM53006.1"/>
    </source>
</evidence>
<keyword evidence="4" id="KW-1185">Reference proteome</keyword>
<evidence type="ECO:0000313" key="1">
    <source>
        <dbReference type="EMBL" id="GJM51212.1"/>
    </source>
</evidence>
<organism evidence="1 3">
    <name type="scientific">Capnocytophaga catalasegens</name>
    <dbReference type="NCBI Taxonomy" id="1004260"/>
    <lineage>
        <taxon>Bacteria</taxon>
        <taxon>Pseudomonadati</taxon>
        <taxon>Bacteroidota</taxon>
        <taxon>Flavobacteriia</taxon>
        <taxon>Flavobacteriales</taxon>
        <taxon>Flavobacteriaceae</taxon>
        <taxon>Capnocytophaga</taxon>
    </lineage>
</organism>
<reference evidence="1 4" key="1">
    <citation type="submission" date="2021-11" db="EMBL/GenBank/DDBJ databases">
        <title>Draft genome sequence of Capnocytophaga sp. strain KC07075 isolated from cat oral cavity.</title>
        <authorList>
            <person name="Suzuki M."/>
            <person name="Imaoka K."/>
            <person name="Kimura M."/>
            <person name="Morikawa S."/>
            <person name="Maeda K."/>
        </authorList>
    </citation>
    <scope>NUCLEOTIDE SEQUENCE</scope>
    <source>
        <strain evidence="1">KC07075</strain>
        <strain evidence="2 4">KC07079</strain>
    </source>
</reference>
<sequence length="94" mass="11578">MRRTDEYIEILRLDNFIHVLSWQERLQICQYRANKTDEVPEKVKLLQEIIRNNGWDIPEFRYSDDRELKWLDNGIPRAIQFFPLKIIYELKNII</sequence>